<keyword evidence="11" id="KW-1185">Reference proteome</keyword>
<dbReference type="GO" id="GO:0005524">
    <property type="term" value="F:ATP binding"/>
    <property type="evidence" value="ECO:0007669"/>
    <property type="project" value="UniProtKB-KW"/>
</dbReference>
<proteinExistence type="predicted"/>
<accession>A0AAW7ZHW3</accession>
<evidence type="ECO:0000256" key="1">
    <source>
        <dbReference type="ARBA" id="ARBA00000198"/>
    </source>
</evidence>
<name>A0AAW7ZHW3_9FIRM</name>
<comment type="catalytic activity">
    <reaction evidence="1">
        <text>6-hydroxymethyl-7,8-dihydropterin + ATP = (7,8-dihydropterin-6-yl)methyl diphosphate + AMP + H(+)</text>
        <dbReference type="Rhea" id="RHEA:11412"/>
        <dbReference type="ChEBI" id="CHEBI:15378"/>
        <dbReference type="ChEBI" id="CHEBI:30616"/>
        <dbReference type="ChEBI" id="CHEBI:44841"/>
        <dbReference type="ChEBI" id="CHEBI:72950"/>
        <dbReference type="ChEBI" id="CHEBI:456215"/>
        <dbReference type="EC" id="2.7.6.3"/>
    </reaction>
</comment>
<evidence type="ECO:0000313" key="11">
    <source>
        <dbReference type="Proteomes" id="UP001172911"/>
    </source>
</evidence>
<evidence type="ECO:0000256" key="3">
    <source>
        <dbReference type="ARBA" id="ARBA00013253"/>
    </source>
</evidence>
<evidence type="ECO:0000256" key="8">
    <source>
        <dbReference type="ARBA" id="ARBA00022909"/>
    </source>
</evidence>
<gene>
    <name evidence="10" type="primary">folK</name>
    <name evidence="10" type="ORF">P6N53_17315</name>
</gene>
<reference evidence="10" key="2">
    <citation type="submission" date="2023-03" db="EMBL/GenBank/DDBJ databases">
        <authorList>
            <person name="Zhang Z."/>
        </authorList>
    </citation>
    <scope>NUCLEOTIDE SEQUENCE</scope>
    <source>
        <strain evidence="10">DSA</strain>
    </source>
</reference>
<evidence type="ECO:0000256" key="7">
    <source>
        <dbReference type="ARBA" id="ARBA00022840"/>
    </source>
</evidence>
<dbReference type="Pfam" id="PF01288">
    <property type="entry name" value="HPPK"/>
    <property type="match status" value="1"/>
</dbReference>
<evidence type="ECO:0000259" key="9">
    <source>
        <dbReference type="PROSITE" id="PS00794"/>
    </source>
</evidence>
<evidence type="ECO:0000256" key="4">
    <source>
        <dbReference type="ARBA" id="ARBA00022679"/>
    </source>
</evidence>
<comment type="caution">
    <text evidence="10">The sequence shown here is derived from an EMBL/GenBank/DDBJ whole genome shotgun (WGS) entry which is preliminary data.</text>
</comment>
<evidence type="ECO:0000256" key="2">
    <source>
        <dbReference type="ARBA" id="ARBA00005051"/>
    </source>
</evidence>
<dbReference type="InterPro" id="IPR000550">
    <property type="entry name" value="Hppk"/>
</dbReference>
<dbReference type="RefSeq" id="WP_304545386.1">
    <property type="nucleotide sequence ID" value="NZ_JARPTC010000029.1"/>
</dbReference>
<dbReference type="EMBL" id="JARPTC010000029">
    <property type="protein sequence ID" value="MDO7788971.1"/>
    <property type="molecule type" value="Genomic_DNA"/>
</dbReference>
<keyword evidence="8" id="KW-0289">Folate biosynthesis</keyword>
<dbReference type="NCBIfam" id="TIGR01498">
    <property type="entry name" value="folK"/>
    <property type="match status" value="1"/>
</dbReference>
<evidence type="ECO:0000256" key="5">
    <source>
        <dbReference type="ARBA" id="ARBA00022741"/>
    </source>
</evidence>
<protein>
    <recommendedName>
        <fullName evidence="3">2-amino-4-hydroxy-6-hydroxymethyldihydropteridine diphosphokinase</fullName>
        <ecNumber evidence="3">2.7.6.3</ecNumber>
    </recommendedName>
</protein>
<dbReference type="GO" id="GO:0016301">
    <property type="term" value="F:kinase activity"/>
    <property type="evidence" value="ECO:0007669"/>
    <property type="project" value="UniProtKB-KW"/>
</dbReference>
<keyword evidence="7" id="KW-0067">ATP-binding</keyword>
<keyword evidence="5" id="KW-0547">Nucleotide-binding</keyword>
<dbReference type="PANTHER" id="PTHR43071">
    <property type="entry name" value="2-AMINO-4-HYDROXY-6-HYDROXYMETHYLDIHYDROPTERIDINE PYROPHOSPHOKINASE"/>
    <property type="match status" value="1"/>
</dbReference>
<sequence>MEITYLSLGSNIGNRQQHIAAALKKMSENNRITILRVAPIYETAPWGNENQDWFLNTVAEIETSLTPQELLEQLSNIETALGRTREQHWGPRTIDLDILLYGQEQINLPNLQIPHPRMTQRAFVLAPLADLCPDMILPDGQNINTLLKKVATQELKKIQKPTS</sequence>
<comment type="pathway">
    <text evidence="2">Cofactor biosynthesis; tetrahydrofolate biosynthesis; 2-amino-4-hydroxy-6-hydroxymethyl-7,8-dihydropteridine diphosphate from 7,8-dihydroneopterin triphosphate: step 4/4.</text>
</comment>
<organism evidence="10 11">
    <name type="scientific">Desulforamulus aquiferis</name>
    <dbReference type="NCBI Taxonomy" id="1397668"/>
    <lineage>
        <taxon>Bacteria</taxon>
        <taxon>Bacillati</taxon>
        <taxon>Bacillota</taxon>
        <taxon>Clostridia</taxon>
        <taxon>Eubacteriales</taxon>
        <taxon>Peptococcaceae</taxon>
        <taxon>Desulforamulus</taxon>
    </lineage>
</organism>
<dbReference type="PROSITE" id="PS00794">
    <property type="entry name" value="HPPK"/>
    <property type="match status" value="1"/>
</dbReference>
<dbReference type="Gene3D" id="3.30.70.560">
    <property type="entry name" value="7,8-Dihydro-6-hydroxymethylpterin-pyrophosphokinase HPPK"/>
    <property type="match status" value="1"/>
</dbReference>
<reference evidence="10" key="1">
    <citation type="journal article" date="2023" name="J. Hazard. Mater.">
        <title>Anaerobic biodegradation of pyrene and benzo[a]pyrene by a new sulfate-reducing Desulforamulus aquiferis strain DSA.</title>
        <authorList>
            <person name="Zhang Z."/>
            <person name="Sun J."/>
            <person name="Gong X."/>
            <person name="Wang C."/>
            <person name="Wang H."/>
        </authorList>
    </citation>
    <scope>NUCLEOTIDE SEQUENCE</scope>
    <source>
        <strain evidence="10">DSA</strain>
    </source>
</reference>
<dbReference type="Proteomes" id="UP001172911">
    <property type="component" value="Unassembled WGS sequence"/>
</dbReference>
<dbReference type="GO" id="GO:0046656">
    <property type="term" value="P:folic acid biosynthetic process"/>
    <property type="evidence" value="ECO:0007669"/>
    <property type="project" value="UniProtKB-KW"/>
</dbReference>
<feature type="domain" description="7,8-dihydro-6-hydroxymethylpterin-pyrophosphokinase" evidence="9">
    <location>
        <begin position="88"/>
        <end position="99"/>
    </location>
</feature>
<evidence type="ECO:0000256" key="6">
    <source>
        <dbReference type="ARBA" id="ARBA00022777"/>
    </source>
</evidence>
<evidence type="ECO:0000313" key="10">
    <source>
        <dbReference type="EMBL" id="MDO7788971.1"/>
    </source>
</evidence>
<keyword evidence="4 10" id="KW-0808">Transferase</keyword>
<dbReference type="PANTHER" id="PTHR43071:SF1">
    <property type="entry name" value="2-AMINO-4-HYDROXY-6-HYDROXYMETHYLDIHYDROPTERIDINE PYROPHOSPHOKINASE"/>
    <property type="match status" value="1"/>
</dbReference>
<dbReference type="GO" id="GO:0003848">
    <property type="term" value="F:2-amino-4-hydroxy-6-hydroxymethyldihydropteridine diphosphokinase activity"/>
    <property type="evidence" value="ECO:0007669"/>
    <property type="project" value="UniProtKB-EC"/>
</dbReference>
<dbReference type="InterPro" id="IPR035907">
    <property type="entry name" value="Hppk_sf"/>
</dbReference>
<dbReference type="SUPFAM" id="SSF55083">
    <property type="entry name" value="6-hydroxymethyl-7,8-dihydropterin pyrophosphokinase, HPPK"/>
    <property type="match status" value="1"/>
</dbReference>
<dbReference type="AlphaFoldDB" id="A0AAW7ZHW3"/>
<dbReference type="CDD" id="cd00483">
    <property type="entry name" value="HPPK"/>
    <property type="match status" value="1"/>
</dbReference>
<keyword evidence="6" id="KW-0418">Kinase</keyword>
<dbReference type="EC" id="2.7.6.3" evidence="3"/>